<comment type="caution">
    <text evidence="3">The sequence shown here is derived from an EMBL/GenBank/DDBJ whole genome shotgun (WGS) entry which is preliminary data.</text>
</comment>
<feature type="domain" description="Nudix hydrolase" evidence="2">
    <location>
        <begin position="1"/>
        <end position="122"/>
    </location>
</feature>
<dbReference type="AlphaFoldDB" id="A0A1F5NN01"/>
<sequence length="127" mass="14482">MVLKDGKVLLGKRKGAHGEGQYAPPGGGLDNMESFEQCARREVREETGMEIDNLRFLSLSNLKTYPPAHFVNIGIIADWKSGEPQNLEPDKSEDWAWYDLDNLPHPLFANVPIYLEAIRTKKYFFDN</sequence>
<dbReference type="InterPro" id="IPR015797">
    <property type="entry name" value="NUDIX_hydrolase-like_dom_sf"/>
</dbReference>
<dbReference type="CDD" id="cd04678">
    <property type="entry name" value="NUDIX_MTH2_Nudt15"/>
    <property type="match status" value="1"/>
</dbReference>
<dbReference type="STRING" id="1817824.A2751_01040"/>
<dbReference type="EMBL" id="MFEK01000010">
    <property type="protein sequence ID" value="OGE79061.1"/>
    <property type="molecule type" value="Genomic_DNA"/>
</dbReference>
<dbReference type="InterPro" id="IPR020084">
    <property type="entry name" value="NUDIX_hydrolase_CS"/>
</dbReference>
<proteinExistence type="predicted"/>
<name>A0A1F5NN01_9BACT</name>
<evidence type="ECO:0000256" key="1">
    <source>
        <dbReference type="ARBA" id="ARBA00022801"/>
    </source>
</evidence>
<gene>
    <name evidence="3" type="ORF">A2751_01040</name>
</gene>
<dbReference type="PANTHER" id="PTHR16099">
    <property type="entry name" value="8-OXO-DGTP DIPHOSPHATES NUDT15"/>
    <property type="match status" value="1"/>
</dbReference>
<dbReference type="SUPFAM" id="SSF55811">
    <property type="entry name" value="Nudix"/>
    <property type="match status" value="1"/>
</dbReference>
<keyword evidence="1" id="KW-0378">Hydrolase</keyword>
<dbReference type="InterPro" id="IPR000086">
    <property type="entry name" value="NUDIX_hydrolase_dom"/>
</dbReference>
<evidence type="ECO:0000313" key="3">
    <source>
        <dbReference type="EMBL" id="OGE79061.1"/>
    </source>
</evidence>
<protein>
    <recommendedName>
        <fullName evidence="2">Nudix hydrolase domain-containing protein</fullName>
    </recommendedName>
</protein>
<dbReference type="Proteomes" id="UP000176864">
    <property type="component" value="Unassembled WGS sequence"/>
</dbReference>
<dbReference type="PANTHER" id="PTHR16099:SF5">
    <property type="entry name" value="NUCLEOTIDE TRIPHOSPHATE DIPHOSPHATASE NUDT15"/>
    <property type="match status" value="1"/>
</dbReference>
<organism evidence="3 4">
    <name type="scientific">Candidatus Doudnabacteria bacterium RIFCSPHIGHO2_01_FULL_46_14</name>
    <dbReference type="NCBI Taxonomy" id="1817824"/>
    <lineage>
        <taxon>Bacteria</taxon>
        <taxon>Candidatus Doudnaibacteriota</taxon>
    </lineage>
</organism>
<dbReference type="PROSITE" id="PS00893">
    <property type="entry name" value="NUDIX_BOX"/>
    <property type="match status" value="1"/>
</dbReference>
<dbReference type="GO" id="GO:0016787">
    <property type="term" value="F:hydrolase activity"/>
    <property type="evidence" value="ECO:0007669"/>
    <property type="project" value="UniProtKB-KW"/>
</dbReference>
<reference evidence="3 4" key="1">
    <citation type="journal article" date="2016" name="Nat. Commun.">
        <title>Thousands of microbial genomes shed light on interconnected biogeochemical processes in an aquifer system.</title>
        <authorList>
            <person name="Anantharaman K."/>
            <person name="Brown C.T."/>
            <person name="Hug L.A."/>
            <person name="Sharon I."/>
            <person name="Castelle C.J."/>
            <person name="Probst A.J."/>
            <person name="Thomas B.C."/>
            <person name="Singh A."/>
            <person name="Wilkins M.J."/>
            <person name="Karaoz U."/>
            <person name="Brodie E.L."/>
            <person name="Williams K.H."/>
            <person name="Hubbard S.S."/>
            <person name="Banfield J.F."/>
        </authorList>
    </citation>
    <scope>NUCLEOTIDE SEQUENCE [LARGE SCALE GENOMIC DNA]</scope>
</reference>
<dbReference type="Pfam" id="PF00293">
    <property type="entry name" value="NUDIX"/>
    <property type="match status" value="1"/>
</dbReference>
<dbReference type="PROSITE" id="PS51462">
    <property type="entry name" value="NUDIX"/>
    <property type="match status" value="1"/>
</dbReference>
<evidence type="ECO:0000259" key="2">
    <source>
        <dbReference type="PROSITE" id="PS51462"/>
    </source>
</evidence>
<dbReference type="Gene3D" id="3.90.79.10">
    <property type="entry name" value="Nucleoside Triphosphate Pyrophosphohydrolase"/>
    <property type="match status" value="1"/>
</dbReference>
<accession>A0A1F5NN01</accession>
<evidence type="ECO:0000313" key="4">
    <source>
        <dbReference type="Proteomes" id="UP000176864"/>
    </source>
</evidence>